<dbReference type="Pfam" id="PF08281">
    <property type="entry name" value="Sigma70_r4_2"/>
    <property type="match status" value="1"/>
</dbReference>
<keyword evidence="8" id="KW-1185">Reference proteome</keyword>
<organism evidence="7 8">
    <name type="scientific">Apibacter muscae</name>
    <dbReference type="NCBI Taxonomy" id="2509004"/>
    <lineage>
        <taxon>Bacteria</taxon>
        <taxon>Pseudomonadati</taxon>
        <taxon>Bacteroidota</taxon>
        <taxon>Flavobacteriia</taxon>
        <taxon>Flavobacteriales</taxon>
        <taxon>Weeksellaceae</taxon>
        <taxon>Apibacter</taxon>
    </lineage>
</organism>
<proteinExistence type="inferred from homology"/>
<dbReference type="GO" id="GO:0003677">
    <property type="term" value="F:DNA binding"/>
    <property type="evidence" value="ECO:0007669"/>
    <property type="project" value="InterPro"/>
</dbReference>
<evidence type="ECO:0000256" key="3">
    <source>
        <dbReference type="ARBA" id="ARBA00023082"/>
    </source>
</evidence>
<keyword evidence="2" id="KW-0805">Transcription regulation</keyword>
<dbReference type="SUPFAM" id="SSF88659">
    <property type="entry name" value="Sigma3 and sigma4 domains of RNA polymerase sigma factors"/>
    <property type="match status" value="1"/>
</dbReference>
<dbReference type="SUPFAM" id="SSF88946">
    <property type="entry name" value="Sigma2 domain of RNA polymerase sigma factors"/>
    <property type="match status" value="1"/>
</dbReference>
<dbReference type="InterPro" id="IPR007627">
    <property type="entry name" value="RNA_pol_sigma70_r2"/>
</dbReference>
<gene>
    <name evidence="7" type="ORF">ETU09_02545</name>
</gene>
<dbReference type="OrthoDB" id="9785675at2"/>
<comment type="similarity">
    <text evidence="1">Belongs to the sigma-70 factor family. ECF subfamily.</text>
</comment>
<comment type="caution">
    <text evidence="7">The sequence shown here is derived from an EMBL/GenBank/DDBJ whole genome shotgun (WGS) entry which is preliminary data.</text>
</comment>
<reference evidence="7 8" key="1">
    <citation type="submission" date="2019-02" db="EMBL/GenBank/DDBJ databases">
        <title>Apibacter muscae sp. nov.: a novel member of the house fly microbiota.</title>
        <authorList>
            <person name="Park R."/>
        </authorList>
    </citation>
    <scope>NUCLEOTIDE SEQUENCE [LARGE SCALE GENOMIC DNA]</scope>
    <source>
        <strain evidence="7 8">AL1</strain>
    </source>
</reference>
<dbReference type="Gene3D" id="1.10.1740.10">
    <property type="match status" value="1"/>
</dbReference>
<feature type="domain" description="RNA polymerase sigma factor 70 region 4 type 2" evidence="6">
    <location>
        <begin position="121"/>
        <end position="171"/>
    </location>
</feature>
<evidence type="ECO:0000313" key="7">
    <source>
        <dbReference type="EMBL" id="TWP29879.1"/>
    </source>
</evidence>
<dbReference type="InterPro" id="IPR013324">
    <property type="entry name" value="RNA_pol_sigma_r3/r4-like"/>
</dbReference>
<dbReference type="RefSeq" id="WP_146291681.1">
    <property type="nucleotide sequence ID" value="NZ_SELH01000013.1"/>
</dbReference>
<dbReference type="InterPro" id="IPR013249">
    <property type="entry name" value="RNA_pol_sigma70_r4_t2"/>
</dbReference>
<dbReference type="NCBIfam" id="TIGR02937">
    <property type="entry name" value="sigma70-ECF"/>
    <property type="match status" value="1"/>
</dbReference>
<keyword evidence="4" id="KW-0804">Transcription</keyword>
<evidence type="ECO:0000256" key="4">
    <source>
        <dbReference type="ARBA" id="ARBA00023163"/>
    </source>
</evidence>
<dbReference type="PANTHER" id="PTHR43133">
    <property type="entry name" value="RNA POLYMERASE ECF-TYPE SIGMA FACTO"/>
    <property type="match status" value="1"/>
</dbReference>
<evidence type="ECO:0000313" key="8">
    <source>
        <dbReference type="Proteomes" id="UP000319499"/>
    </source>
</evidence>
<evidence type="ECO:0000259" key="6">
    <source>
        <dbReference type="Pfam" id="PF08281"/>
    </source>
</evidence>
<name>A0A563DIG3_9FLAO</name>
<evidence type="ECO:0000256" key="2">
    <source>
        <dbReference type="ARBA" id="ARBA00023015"/>
    </source>
</evidence>
<dbReference type="InterPro" id="IPR013325">
    <property type="entry name" value="RNA_pol_sigma_r2"/>
</dbReference>
<dbReference type="InterPro" id="IPR014284">
    <property type="entry name" value="RNA_pol_sigma-70_dom"/>
</dbReference>
<dbReference type="EMBL" id="SELH01000013">
    <property type="protein sequence ID" value="TWP29879.1"/>
    <property type="molecule type" value="Genomic_DNA"/>
</dbReference>
<dbReference type="Gene3D" id="1.10.10.10">
    <property type="entry name" value="Winged helix-like DNA-binding domain superfamily/Winged helix DNA-binding domain"/>
    <property type="match status" value="1"/>
</dbReference>
<dbReference type="AlphaFoldDB" id="A0A563DIG3"/>
<dbReference type="Proteomes" id="UP000319499">
    <property type="component" value="Unassembled WGS sequence"/>
</dbReference>
<dbReference type="InterPro" id="IPR039425">
    <property type="entry name" value="RNA_pol_sigma-70-like"/>
</dbReference>
<dbReference type="PANTHER" id="PTHR43133:SF60">
    <property type="entry name" value="RNA POLYMERASE SIGMA FACTOR SIGV"/>
    <property type="match status" value="1"/>
</dbReference>
<dbReference type="Pfam" id="PF04542">
    <property type="entry name" value="Sigma70_r2"/>
    <property type="match status" value="1"/>
</dbReference>
<dbReference type="GO" id="GO:0006352">
    <property type="term" value="P:DNA-templated transcription initiation"/>
    <property type="evidence" value="ECO:0007669"/>
    <property type="project" value="InterPro"/>
</dbReference>
<protein>
    <submittedName>
        <fullName evidence="7">Sigma-70 family RNA polymerase sigma factor</fullName>
    </submittedName>
</protein>
<feature type="domain" description="RNA polymerase sigma-70 region 2" evidence="5">
    <location>
        <begin position="27"/>
        <end position="88"/>
    </location>
</feature>
<accession>A0A563DIG3</accession>
<dbReference type="GO" id="GO:0016987">
    <property type="term" value="F:sigma factor activity"/>
    <property type="evidence" value="ECO:0007669"/>
    <property type="project" value="UniProtKB-KW"/>
</dbReference>
<sequence>MELYDLIEKAKTSKQQAQSRLVNLFWDDVKRYIYSLVKDENNAEELTIETFTKVLQKLNLYNIDFDFKTWILSIAHNTCIDFLRKNNKILSNFSTDNYHDIKDSDPSPEQLFINKQNVETVQKMLNKLPEKYSILIQLRYLDEKKLNEIVNDTGLTLANVKVSLMRAKKLLFEMKNQNL</sequence>
<evidence type="ECO:0000256" key="1">
    <source>
        <dbReference type="ARBA" id="ARBA00010641"/>
    </source>
</evidence>
<evidence type="ECO:0000259" key="5">
    <source>
        <dbReference type="Pfam" id="PF04542"/>
    </source>
</evidence>
<keyword evidence="3" id="KW-0731">Sigma factor</keyword>
<dbReference type="InterPro" id="IPR036388">
    <property type="entry name" value="WH-like_DNA-bd_sf"/>
</dbReference>